<keyword evidence="8" id="KW-0255">Endonuclease</keyword>
<keyword evidence="7" id="KW-0479">Metal-binding</keyword>
<keyword evidence="14" id="KW-1185">Reference proteome</keyword>
<reference evidence="13 14" key="1">
    <citation type="submission" date="2024-10" db="EMBL/GenBank/DDBJ databases">
        <title>Updated reference genomes for cyclostephanoid diatoms.</title>
        <authorList>
            <person name="Roberts W.R."/>
            <person name="Alverson A.J."/>
        </authorList>
    </citation>
    <scope>NUCLEOTIDE SEQUENCE [LARGE SCALE GENOMIC DNA]</scope>
    <source>
        <strain evidence="13 14">AJA276-08</strain>
    </source>
</reference>
<dbReference type="PANTHER" id="PTHR12553:SF49">
    <property type="entry name" value="ZINC PHOSPHODIESTERASE ELAC PROTEIN 2"/>
    <property type="match status" value="1"/>
</dbReference>
<dbReference type="GO" id="GO:0042781">
    <property type="term" value="F:3'-tRNA processing endoribonuclease activity"/>
    <property type="evidence" value="ECO:0007669"/>
    <property type="project" value="UniProtKB-EC"/>
</dbReference>
<evidence type="ECO:0000256" key="1">
    <source>
        <dbReference type="ARBA" id="ARBA00000402"/>
    </source>
</evidence>
<feature type="compositionally biased region" description="Basic and acidic residues" evidence="11">
    <location>
        <begin position="112"/>
        <end position="128"/>
    </location>
</feature>
<protein>
    <recommendedName>
        <fullName evidence="4">ribonuclease Z</fullName>
        <ecNumber evidence="4">3.1.26.11</ecNumber>
    </recommendedName>
</protein>
<evidence type="ECO:0000256" key="7">
    <source>
        <dbReference type="ARBA" id="ARBA00022723"/>
    </source>
</evidence>
<evidence type="ECO:0000256" key="6">
    <source>
        <dbReference type="ARBA" id="ARBA00022722"/>
    </source>
</evidence>
<dbReference type="Proteomes" id="UP001530315">
    <property type="component" value="Unassembled WGS sequence"/>
</dbReference>
<feature type="domain" description="Metallo-beta-lactamase" evidence="12">
    <location>
        <begin position="570"/>
        <end position="751"/>
    </location>
</feature>
<dbReference type="AlphaFoldDB" id="A0ABD3MVZ3"/>
<keyword evidence="10" id="KW-0862">Zinc</keyword>
<dbReference type="Pfam" id="PF12706">
    <property type="entry name" value="Lactamase_B_2"/>
    <property type="match status" value="1"/>
</dbReference>
<gene>
    <name evidence="13" type="ORF">ACHAW5_009152</name>
</gene>
<evidence type="ECO:0000256" key="2">
    <source>
        <dbReference type="ARBA" id="ARBA00001947"/>
    </source>
</evidence>
<dbReference type="Gene3D" id="3.60.15.10">
    <property type="entry name" value="Ribonuclease Z/Hydroxyacylglutathione hydrolase-like"/>
    <property type="match status" value="2"/>
</dbReference>
<dbReference type="EMBL" id="JALLAZ020001687">
    <property type="protein sequence ID" value="KAL3768095.1"/>
    <property type="molecule type" value="Genomic_DNA"/>
</dbReference>
<dbReference type="GO" id="GO:0046872">
    <property type="term" value="F:metal ion binding"/>
    <property type="evidence" value="ECO:0007669"/>
    <property type="project" value="UniProtKB-KW"/>
</dbReference>
<name>A0ABD3MVZ3_9STRA</name>
<keyword evidence="5" id="KW-0819">tRNA processing</keyword>
<evidence type="ECO:0000256" key="4">
    <source>
        <dbReference type="ARBA" id="ARBA00012477"/>
    </source>
</evidence>
<proteinExistence type="inferred from homology"/>
<evidence type="ECO:0000256" key="10">
    <source>
        <dbReference type="ARBA" id="ARBA00022833"/>
    </source>
</evidence>
<keyword evidence="6" id="KW-0540">Nuclease</keyword>
<accession>A0ABD3MVZ3</accession>
<sequence>MTASIRILTIASLDSNPSLLVVSPDGSKTLINCGEGCQRSFLESASASSACVGTLRVSSVNRVCLTHIGHDTLGGLPGMILTTADVVDSIAKDLRGSKKSNHVGVSGSDNGQDGHNRGSLNDKIDRKRNGSLISDGDEGIPDLEIIGPEGINTFLHALRHFMRRDRFRVHAHEGQFDSTLKINKASTSLHGKKKAKRNKSKGTCDSEENGFSVKSIPVSYSIQALPMAKQAVSYLFTTPPIPGKFLVDKAQSLGVPRGPLFAQLKAGKCITFIDPSTNEERAVRSEECVAESSPGVGVAVVYCPTLEVLNELKQTDTFRALESFNIMGNKKSNERVELYVMVHLTPKSVFHDPAYRSWCKLFGTAVDHITLHTVETLEGRVMDDKNSPFVSGIIGGIRRSFVNSKLYPMPSLTVRNSSGDRIIEHAERDSEDFPTIEGCSMMDYVLMPRLRRGLNRSTMKSLYPENIIHDLKEQVNESGAVECAASVSSVREGHEDCGLDVGESDLGELIFTGTGSAVPCKHRNVTGMYLRMNNGNSLLLDIGEGTMGQLFRSWKSTLQSNQIAVDEYHSRLRCIKAVWISHPHADHHLGLLRLLSERAAVCAANDPIVLMAPPDLFAFLEEYRLVAPEINHSYLPVDCCDMIHGRVHPLGKKLYDELGITNCMSIPVAHCLRSYAVVIDGTSFGKVAYSGDCRPSNRFADVGFGADLLIHEATFEDGMEDDAVLKRHSTLGEAIDVATKMKAKSLVLTHFSQRYPKIPPMTRTKDIELETVVFAFDFMRLTPGITIDLAAKLTPALRLLYPDEGVDEGQTATEKTAANELMAIPGIFAVKGLL</sequence>
<dbReference type="SUPFAM" id="SSF56281">
    <property type="entry name" value="Metallo-hydrolase/oxidoreductase"/>
    <property type="match status" value="2"/>
</dbReference>
<dbReference type="InterPro" id="IPR036866">
    <property type="entry name" value="RibonucZ/Hydroxyglut_hydro"/>
</dbReference>
<evidence type="ECO:0000256" key="11">
    <source>
        <dbReference type="SAM" id="MobiDB-lite"/>
    </source>
</evidence>
<comment type="caution">
    <text evidence="13">The sequence shown here is derived from an EMBL/GenBank/DDBJ whole genome shotgun (WGS) entry which is preliminary data.</text>
</comment>
<evidence type="ECO:0000256" key="9">
    <source>
        <dbReference type="ARBA" id="ARBA00022801"/>
    </source>
</evidence>
<evidence type="ECO:0000256" key="3">
    <source>
        <dbReference type="ARBA" id="ARBA00007823"/>
    </source>
</evidence>
<evidence type="ECO:0000256" key="8">
    <source>
        <dbReference type="ARBA" id="ARBA00022759"/>
    </source>
</evidence>
<evidence type="ECO:0000256" key="5">
    <source>
        <dbReference type="ARBA" id="ARBA00022694"/>
    </source>
</evidence>
<comment type="cofactor">
    <cofactor evidence="2">
        <name>Zn(2+)</name>
        <dbReference type="ChEBI" id="CHEBI:29105"/>
    </cofactor>
</comment>
<evidence type="ECO:0000259" key="12">
    <source>
        <dbReference type="Pfam" id="PF12706"/>
    </source>
</evidence>
<organism evidence="13 14">
    <name type="scientific">Stephanodiscus triporus</name>
    <dbReference type="NCBI Taxonomy" id="2934178"/>
    <lineage>
        <taxon>Eukaryota</taxon>
        <taxon>Sar</taxon>
        <taxon>Stramenopiles</taxon>
        <taxon>Ochrophyta</taxon>
        <taxon>Bacillariophyta</taxon>
        <taxon>Coscinodiscophyceae</taxon>
        <taxon>Thalassiosirophycidae</taxon>
        <taxon>Stephanodiscales</taxon>
        <taxon>Stephanodiscaceae</taxon>
        <taxon>Stephanodiscus</taxon>
    </lineage>
</organism>
<evidence type="ECO:0000313" key="14">
    <source>
        <dbReference type="Proteomes" id="UP001530315"/>
    </source>
</evidence>
<dbReference type="EC" id="3.1.26.11" evidence="4"/>
<evidence type="ECO:0000313" key="13">
    <source>
        <dbReference type="EMBL" id="KAL3768095.1"/>
    </source>
</evidence>
<comment type="catalytic activity">
    <reaction evidence="1">
        <text>Endonucleolytic cleavage of RNA, removing extra 3' nucleotides from tRNA precursor, generating 3' termini of tRNAs. A 3'-hydroxy group is left at the tRNA terminus and a 5'-phosphoryl group is left at the trailer molecule.</text>
        <dbReference type="EC" id="3.1.26.11"/>
    </reaction>
</comment>
<dbReference type="PANTHER" id="PTHR12553">
    <property type="entry name" value="ZINC PHOSPHODIESTERASE ELAC PROTEIN 2"/>
    <property type="match status" value="1"/>
</dbReference>
<dbReference type="InterPro" id="IPR001279">
    <property type="entry name" value="Metallo-B-lactamas"/>
</dbReference>
<keyword evidence="9" id="KW-0378">Hydrolase</keyword>
<feature type="region of interest" description="Disordered" evidence="11">
    <location>
        <begin position="97"/>
        <end position="135"/>
    </location>
</feature>
<dbReference type="CDD" id="cd07718">
    <property type="entry name" value="RNaseZ_ELAC1_ELAC2-C-term-like_MBL-fold"/>
    <property type="match status" value="1"/>
</dbReference>
<dbReference type="InterPro" id="IPR047151">
    <property type="entry name" value="RNZ2-like"/>
</dbReference>
<comment type="similarity">
    <text evidence="3">Belongs to the RNase Z family.</text>
</comment>